<keyword evidence="2" id="KW-0328">Glycosyltransferase</keyword>
<comment type="caution">
    <text evidence="7">The sequence shown here is derived from an EMBL/GenBank/DDBJ whole genome shotgun (WGS) entry which is preliminary data.</text>
</comment>
<dbReference type="SUPFAM" id="SSF53448">
    <property type="entry name" value="Nucleotide-diphospho-sugar transferases"/>
    <property type="match status" value="1"/>
</dbReference>
<dbReference type="InterPro" id="IPR008166">
    <property type="entry name" value="Glyco_transf_92"/>
</dbReference>
<gene>
    <name evidence="7" type="ORF">IAD02_03195</name>
</gene>
<dbReference type="AlphaFoldDB" id="A0A9D1FH66"/>
<dbReference type="InterPro" id="IPR029044">
    <property type="entry name" value="Nucleotide-diphossugar_trans"/>
</dbReference>
<dbReference type="Proteomes" id="UP000886742">
    <property type="component" value="Unassembled WGS sequence"/>
</dbReference>
<dbReference type="GO" id="GO:0005737">
    <property type="term" value="C:cytoplasm"/>
    <property type="evidence" value="ECO:0007669"/>
    <property type="project" value="TreeGrafter"/>
</dbReference>
<keyword evidence="4" id="KW-0812">Transmembrane</keyword>
<keyword evidence="5" id="KW-1133">Transmembrane helix</keyword>
<reference evidence="7" key="2">
    <citation type="journal article" date="2021" name="PeerJ">
        <title>Extensive microbial diversity within the chicken gut microbiome revealed by metagenomics and culture.</title>
        <authorList>
            <person name="Gilroy R."/>
            <person name="Ravi A."/>
            <person name="Getino M."/>
            <person name="Pursley I."/>
            <person name="Horton D.L."/>
            <person name="Alikhan N.F."/>
            <person name="Baker D."/>
            <person name="Gharbi K."/>
            <person name="Hall N."/>
            <person name="Watson M."/>
            <person name="Adriaenssens E.M."/>
            <person name="Foster-Nyarko E."/>
            <person name="Jarju S."/>
            <person name="Secka A."/>
            <person name="Antonio M."/>
            <person name="Oren A."/>
            <person name="Chaudhuri R.R."/>
            <person name="La Ragione R."/>
            <person name="Hildebrand F."/>
            <person name="Pallen M.J."/>
        </authorList>
    </citation>
    <scope>NUCLEOTIDE SEQUENCE</scope>
    <source>
        <strain evidence="7">ChiGjej3B3-5194</strain>
    </source>
</reference>
<dbReference type="PANTHER" id="PTHR21461:SF69">
    <property type="entry name" value="GLYCOSYLTRANSFERASE FAMILY 92 PROTEIN"/>
    <property type="match status" value="1"/>
</dbReference>
<reference evidence="7" key="1">
    <citation type="submission" date="2020-10" db="EMBL/GenBank/DDBJ databases">
        <authorList>
            <person name="Gilroy R."/>
        </authorList>
    </citation>
    <scope>NUCLEOTIDE SEQUENCE</scope>
    <source>
        <strain evidence="7">ChiGjej3B3-5194</strain>
    </source>
</reference>
<dbReference type="GO" id="GO:0016020">
    <property type="term" value="C:membrane"/>
    <property type="evidence" value="ECO:0007669"/>
    <property type="project" value="UniProtKB-SubCell"/>
</dbReference>
<evidence type="ECO:0000256" key="6">
    <source>
        <dbReference type="ARBA" id="ARBA00023136"/>
    </source>
</evidence>
<evidence type="ECO:0000256" key="3">
    <source>
        <dbReference type="ARBA" id="ARBA00022679"/>
    </source>
</evidence>
<dbReference type="CDD" id="cd00761">
    <property type="entry name" value="Glyco_tranf_GTA_type"/>
    <property type="match status" value="1"/>
</dbReference>
<evidence type="ECO:0000256" key="5">
    <source>
        <dbReference type="ARBA" id="ARBA00022989"/>
    </source>
</evidence>
<organism evidence="7 8">
    <name type="scientific">Candidatus Enterousia intestinigallinarum</name>
    <dbReference type="NCBI Taxonomy" id="2840790"/>
    <lineage>
        <taxon>Bacteria</taxon>
        <taxon>Pseudomonadati</taxon>
        <taxon>Pseudomonadota</taxon>
        <taxon>Alphaproteobacteria</taxon>
        <taxon>Candidatus Enterousia</taxon>
    </lineage>
</organism>
<dbReference type="Pfam" id="PF01697">
    <property type="entry name" value="Glyco_transf_92"/>
    <property type="match status" value="1"/>
</dbReference>
<dbReference type="PANTHER" id="PTHR21461">
    <property type="entry name" value="GLYCOSYLTRANSFERASE FAMILY 92 PROTEIN"/>
    <property type="match status" value="1"/>
</dbReference>
<name>A0A9D1FH66_9PROT</name>
<sequence length="383" mass="45707">MGKKIDLAIVTIMKNEAPYVKEWLDYHMLVGVKKFYIYDNDSDDNLHDVLRPYIEQGIVEYTFFPGAEKQLPAYNDCLEKHRNDVEWLAIIDADEFIVPVKTKTIQQTLQDYKEFPAIGINWVMYDSNGHMNKPNGGVLENYTRCRKWFRHEPSAHIKSIVQLSKVIKIVNPHYSAYQNDAFAVDENKNIIDKSGKGFAFTDYASVKKLRINHYWSKSYEETLKKIERGNADSWPKRKLAECKQLWDIKYYTYDYNMYKYVVKLHGHFFRETVKYMYYKILGLYYDTKKTDLYKLIKKSGYFDKKWYKKTYPEMARSSLDPIYHYLLIGWKKAYSTSPRFDSRQYLENNPDIKRANMDPLLHFLQHGIREGRKAYPVVKEQEK</sequence>
<comment type="subcellular location">
    <subcellularLocation>
        <location evidence="1">Membrane</location>
        <topology evidence="1">Single-pass membrane protein</topology>
    </subcellularLocation>
</comment>
<evidence type="ECO:0000256" key="1">
    <source>
        <dbReference type="ARBA" id="ARBA00004167"/>
    </source>
</evidence>
<dbReference type="EMBL" id="DVJI01000012">
    <property type="protein sequence ID" value="HIS70968.1"/>
    <property type="molecule type" value="Genomic_DNA"/>
</dbReference>
<protein>
    <submittedName>
        <fullName evidence="7">Glycosyltransferase family 92 protein</fullName>
    </submittedName>
</protein>
<accession>A0A9D1FH66</accession>
<evidence type="ECO:0000256" key="4">
    <source>
        <dbReference type="ARBA" id="ARBA00022692"/>
    </source>
</evidence>
<evidence type="ECO:0000313" key="7">
    <source>
        <dbReference type="EMBL" id="HIS70968.1"/>
    </source>
</evidence>
<evidence type="ECO:0000313" key="8">
    <source>
        <dbReference type="Proteomes" id="UP000886742"/>
    </source>
</evidence>
<keyword evidence="3" id="KW-0808">Transferase</keyword>
<keyword evidence="6" id="KW-0472">Membrane</keyword>
<proteinExistence type="predicted"/>
<evidence type="ECO:0000256" key="2">
    <source>
        <dbReference type="ARBA" id="ARBA00022676"/>
    </source>
</evidence>
<dbReference type="GO" id="GO:0016757">
    <property type="term" value="F:glycosyltransferase activity"/>
    <property type="evidence" value="ECO:0007669"/>
    <property type="project" value="UniProtKB-KW"/>
</dbReference>